<protein>
    <submittedName>
        <fullName evidence="1">Uncharacterized protein</fullName>
    </submittedName>
</protein>
<sequence length="157" mass="16812">MSMLFAKWNAPYDMIQLGQSPEGASLKMCFFVITFDSTSVGGVSGTTYDPTNHYTTNIPLARSAGKDVYSLWGINKVHRMVFNNGASDATIKGTTANTGTGEFKAEYVESGNYLRFKVIGTGTDTTNGYTVTEEEVDSSAGNLNASGLRLTGYLIGS</sequence>
<dbReference type="EMBL" id="VGJX01000125">
    <property type="protein sequence ID" value="MBM3274115.1"/>
    <property type="molecule type" value="Genomic_DNA"/>
</dbReference>
<proteinExistence type="predicted"/>
<comment type="caution">
    <text evidence="1">The sequence shown here is derived from an EMBL/GenBank/DDBJ whole genome shotgun (WGS) entry which is preliminary data.</text>
</comment>
<evidence type="ECO:0000313" key="1">
    <source>
        <dbReference type="EMBL" id="MBM3274115.1"/>
    </source>
</evidence>
<evidence type="ECO:0000313" key="2">
    <source>
        <dbReference type="Proteomes" id="UP000703893"/>
    </source>
</evidence>
<reference evidence="1 2" key="1">
    <citation type="submission" date="2019-03" db="EMBL/GenBank/DDBJ databases">
        <title>Lake Tanganyika Metagenome-Assembled Genomes (MAGs).</title>
        <authorList>
            <person name="Tran P."/>
        </authorList>
    </citation>
    <scope>NUCLEOTIDE SEQUENCE [LARGE SCALE GENOMIC DNA]</scope>
    <source>
        <strain evidence="1">K_DeepCast_65m_m2_236</strain>
    </source>
</reference>
<dbReference type="AlphaFoldDB" id="A0A938BML4"/>
<accession>A0A938BML4</accession>
<dbReference type="Proteomes" id="UP000703893">
    <property type="component" value="Unassembled WGS sequence"/>
</dbReference>
<organism evidence="1 2">
    <name type="scientific">Candidatus Tanganyikabacteria bacterium</name>
    <dbReference type="NCBI Taxonomy" id="2961651"/>
    <lineage>
        <taxon>Bacteria</taxon>
        <taxon>Bacillati</taxon>
        <taxon>Candidatus Sericytochromatia</taxon>
        <taxon>Candidatus Tanganyikabacteria</taxon>
    </lineage>
</organism>
<name>A0A938BML4_9BACT</name>
<gene>
    <name evidence="1" type="ORF">FJZ00_03110</name>
</gene>